<keyword evidence="5" id="KW-0449">Lipoprotein</keyword>
<accession>A0A0K1ZSP8</accession>
<evidence type="ECO:0000313" key="7">
    <source>
        <dbReference type="EMBL" id="CUV47246.1"/>
    </source>
</evidence>
<keyword evidence="1" id="KW-0732">Signal</keyword>
<dbReference type="EMBL" id="LN899823">
    <property type="protein sequence ID" value="CUV22362.1"/>
    <property type="molecule type" value="Genomic_DNA"/>
</dbReference>
<dbReference type="PROSITE" id="PS51257">
    <property type="entry name" value="PROKAR_LIPOPROTEIN"/>
    <property type="match status" value="1"/>
</dbReference>
<dbReference type="EMBL" id="LN899825">
    <property type="protein sequence ID" value="CUV32793.1"/>
    <property type="molecule type" value="Genomic_DNA"/>
</dbReference>
<evidence type="ECO:0000313" key="9">
    <source>
        <dbReference type="EMBL" id="CUV60941.1"/>
    </source>
</evidence>
<feature type="chain" id="PRO_5013456284" evidence="1">
    <location>
        <begin position="20"/>
        <end position="42"/>
    </location>
</feature>
<dbReference type="AlphaFoldDB" id="A0A0K1ZSP8"/>
<organism evidence="5">
    <name type="scientific">Ralstonia solanacearum</name>
    <name type="common">Pseudomonas solanacearum</name>
    <dbReference type="NCBI Taxonomy" id="305"/>
    <lineage>
        <taxon>Bacteria</taxon>
        <taxon>Pseudomonadati</taxon>
        <taxon>Pseudomonadota</taxon>
        <taxon>Betaproteobacteria</taxon>
        <taxon>Burkholderiales</taxon>
        <taxon>Burkholderiaceae</taxon>
        <taxon>Ralstonia</taxon>
        <taxon>Ralstonia solanacearum species complex</taxon>
    </lineage>
</organism>
<evidence type="ECO:0000313" key="3">
    <source>
        <dbReference type="EMBL" id="CUV22362.1"/>
    </source>
</evidence>
<evidence type="ECO:0000313" key="4">
    <source>
        <dbReference type="EMBL" id="CUV30287.1"/>
    </source>
</evidence>
<dbReference type="EMBL" id="LN899821">
    <property type="protein sequence ID" value="CUV18998.1"/>
    <property type="molecule type" value="Genomic_DNA"/>
</dbReference>
<proteinExistence type="predicted"/>
<feature type="signal peptide" evidence="1">
    <location>
        <begin position="1"/>
        <end position="19"/>
    </location>
</feature>
<evidence type="ECO:0000256" key="1">
    <source>
        <dbReference type="SAM" id="SignalP"/>
    </source>
</evidence>
<dbReference type="EMBL" id="LN899824">
    <property type="protein sequence ID" value="CUV30287.1"/>
    <property type="molecule type" value="Genomic_DNA"/>
</dbReference>
<sequence>MKRTLALLILAATAASALSACVVVPADGYYYHPHYHPYYRGY</sequence>
<dbReference type="EMBL" id="LN899820">
    <property type="protein sequence ID" value="CUV57046.1"/>
    <property type="molecule type" value="Genomic_DNA"/>
</dbReference>
<protein>
    <submittedName>
        <fullName evidence="5">Putative lipoprotein transmembrane</fullName>
    </submittedName>
</protein>
<reference evidence="5" key="1">
    <citation type="submission" date="2015-10" db="EMBL/GenBank/DDBJ databases">
        <authorList>
            <person name="Gilbert D.G."/>
        </authorList>
    </citation>
    <scope>NUCLEOTIDE SEQUENCE</scope>
    <source>
        <strain evidence="5">Phyl III-seqv23</strain>
    </source>
</reference>
<evidence type="ECO:0000313" key="5">
    <source>
        <dbReference type="EMBL" id="CUV32793.1"/>
    </source>
</evidence>
<gene>
    <name evidence="2" type="ORF">PSS4_v1_870017</name>
    <name evidence="9" type="ORF">RD1301_v1_1210019</name>
    <name evidence="3" type="ORF">RUN1744_v1_160053</name>
    <name evidence="4" type="ORF">RUN1985_v1_620075</name>
    <name evidence="8" type="ORF">RUN215_v1_1090019</name>
    <name evidence="5" type="ORF">TD1301_v1_190037</name>
    <name evidence="6" type="ORF">TF3108_v1_140054</name>
    <name evidence="7" type="ORF">TO10_v1_900008</name>
</gene>
<dbReference type="EMBL" id="LN899827">
    <property type="protein sequence ID" value="CUV47246.1"/>
    <property type="molecule type" value="Genomic_DNA"/>
</dbReference>
<name>A0A0K1ZSP8_RALSL</name>
<dbReference type="PATRIC" id="fig|305.107.peg.2806"/>
<dbReference type="EMBL" id="LN899822">
    <property type="protein sequence ID" value="CUV60941.1"/>
    <property type="molecule type" value="Genomic_DNA"/>
</dbReference>
<keyword evidence="5" id="KW-0472">Membrane</keyword>
<evidence type="ECO:0000313" key="6">
    <source>
        <dbReference type="EMBL" id="CUV38559.1"/>
    </source>
</evidence>
<keyword evidence="5" id="KW-0812">Transmembrane</keyword>
<dbReference type="EMBL" id="LN899826">
    <property type="protein sequence ID" value="CUV38559.1"/>
    <property type="molecule type" value="Genomic_DNA"/>
</dbReference>
<evidence type="ECO:0000313" key="8">
    <source>
        <dbReference type="EMBL" id="CUV57046.1"/>
    </source>
</evidence>
<evidence type="ECO:0000313" key="2">
    <source>
        <dbReference type="EMBL" id="CUV18998.1"/>
    </source>
</evidence>